<keyword evidence="2" id="KW-1185">Reference proteome</keyword>
<evidence type="ECO:0000313" key="1">
    <source>
        <dbReference type="EMBL" id="GAA0878411.1"/>
    </source>
</evidence>
<sequence length="53" mass="5937">MELSDASTVTDALKTALAHYISIEKIKRTSNSIVTEPLEFYYTAAELRSKNQS</sequence>
<gene>
    <name evidence="1" type="ORF">GCM10009119_13790</name>
</gene>
<organism evidence="1 2">
    <name type="scientific">Algoriphagus jejuensis</name>
    <dbReference type="NCBI Taxonomy" id="419934"/>
    <lineage>
        <taxon>Bacteria</taxon>
        <taxon>Pseudomonadati</taxon>
        <taxon>Bacteroidota</taxon>
        <taxon>Cytophagia</taxon>
        <taxon>Cytophagales</taxon>
        <taxon>Cyclobacteriaceae</taxon>
        <taxon>Algoriphagus</taxon>
    </lineage>
</organism>
<proteinExistence type="predicted"/>
<reference evidence="2" key="1">
    <citation type="journal article" date="2019" name="Int. J. Syst. Evol. Microbiol.">
        <title>The Global Catalogue of Microorganisms (GCM) 10K type strain sequencing project: providing services to taxonomists for standard genome sequencing and annotation.</title>
        <authorList>
            <consortium name="The Broad Institute Genomics Platform"/>
            <consortium name="The Broad Institute Genome Sequencing Center for Infectious Disease"/>
            <person name="Wu L."/>
            <person name="Ma J."/>
        </authorList>
    </citation>
    <scope>NUCLEOTIDE SEQUENCE [LARGE SCALE GENOMIC DNA]</scope>
    <source>
        <strain evidence="2">JCM 16112</strain>
    </source>
</reference>
<protein>
    <submittedName>
        <fullName evidence="1">Uncharacterized protein</fullName>
    </submittedName>
</protein>
<dbReference type="EMBL" id="BAAAFI010000006">
    <property type="protein sequence ID" value="GAA0878411.1"/>
    <property type="molecule type" value="Genomic_DNA"/>
</dbReference>
<comment type="caution">
    <text evidence="1">The sequence shown here is derived from an EMBL/GenBank/DDBJ whole genome shotgun (WGS) entry which is preliminary data.</text>
</comment>
<name>A0ABP3YAD4_9BACT</name>
<dbReference type="Proteomes" id="UP001500469">
    <property type="component" value="Unassembled WGS sequence"/>
</dbReference>
<evidence type="ECO:0000313" key="2">
    <source>
        <dbReference type="Proteomes" id="UP001500469"/>
    </source>
</evidence>
<accession>A0ABP3YAD4</accession>